<feature type="region of interest" description="Disordered" evidence="1">
    <location>
        <begin position="1"/>
        <end position="20"/>
    </location>
</feature>
<proteinExistence type="predicted"/>
<evidence type="ECO:0000313" key="4">
    <source>
        <dbReference type="Proteomes" id="UP000032024"/>
    </source>
</evidence>
<sequence length="63" mass="6978">MGIHKRKHRLHGGKKRAGFCAKTPFKPQKKLFSDTVRALPPKPAGKARDLLNDSGRISATRAE</sequence>
<evidence type="ECO:0000313" key="3">
    <source>
        <dbReference type="EMBL" id="KYC66911.1"/>
    </source>
</evidence>
<evidence type="ECO:0000313" key="5">
    <source>
        <dbReference type="Proteomes" id="UP000075288"/>
    </source>
</evidence>
<keyword evidence="4" id="KW-1185">Reference proteome</keyword>
<name>A0A0C5C592_HEYCO</name>
<gene>
    <name evidence="3" type="ORF">B4098_2248</name>
    <name evidence="2" type="ORF">SB48_HM08orf01833</name>
</gene>
<accession>A0A0C5C592</accession>
<reference evidence="4" key="2">
    <citation type="submission" date="2015-01" db="EMBL/GenBank/DDBJ databases">
        <title>Comparative genome analysis of Bacillus coagulans HM-08, Clostridium butyricum HM-68, Bacillus subtilis HM-66 and Bacillus paralicheniformis BL-09.</title>
        <authorList>
            <person name="Zhang H."/>
        </authorList>
    </citation>
    <scope>NUCLEOTIDE SEQUENCE [LARGE SCALE GENOMIC DNA]</scope>
    <source>
        <strain evidence="4">HM-08</strain>
    </source>
</reference>
<reference evidence="2" key="1">
    <citation type="submission" date="2015-01" db="EMBL/GenBank/DDBJ databases">
        <title>Comparative genome analysis of Bacillus coagulans HM-08, Clostridium butyricum HM-68, Bacillus subtilis HM-66 and Bacillus licheniformis BL-09.</title>
        <authorList>
            <person name="Zhang H."/>
        </authorList>
    </citation>
    <scope>NUCLEOTIDE SEQUENCE [LARGE SCALE GENOMIC DNA]</scope>
    <source>
        <strain evidence="2">HM-08</strain>
    </source>
</reference>
<dbReference type="EMBL" id="CP010525">
    <property type="protein sequence ID" value="AJO21981.1"/>
    <property type="molecule type" value="Genomic_DNA"/>
</dbReference>
<feature type="region of interest" description="Disordered" evidence="1">
    <location>
        <begin position="38"/>
        <end position="63"/>
    </location>
</feature>
<dbReference type="Proteomes" id="UP000075288">
    <property type="component" value="Unassembled WGS sequence"/>
</dbReference>
<dbReference type="RefSeq" id="WP_019721394.1">
    <property type="nucleotide sequence ID" value="NZ_JAHKRQ010000036.1"/>
</dbReference>
<dbReference type="Proteomes" id="UP000032024">
    <property type="component" value="Chromosome"/>
</dbReference>
<reference evidence="3 5" key="3">
    <citation type="submission" date="2016-01" db="EMBL/GenBank/DDBJ databases">
        <title>Genome Sequences of Twelve Sporeforming Bacillus Species Isolated from Foods.</title>
        <authorList>
            <person name="Berendsen E.M."/>
            <person name="Wells-Bennik M.H."/>
            <person name="Krawcyk A.O."/>
            <person name="De Jong A."/>
            <person name="Holsappel S."/>
            <person name="Eijlander R.T."/>
            <person name="Kuipers O.P."/>
        </authorList>
    </citation>
    <scope>NUCLEOTIDE SEQUENCE [LARGE SCALE GENOMIC DNA]</scope>
    <source>
        <strain evidence="3 5">B4098</strain>
    </source>
</reference>
<protein>
    <submittedName>
        <fullName evidence="3">Uncharacterized protein</fullName>
    </submittedName>
</protein>
<dbReference type="EMBL" id="LQYG01000003">
    <property type="protein sequence ID" value="KYC66911.1"/>
    <property type="molecule type" value="Genomic_DNA"/>
</dbReference>
<evidence type="ECO:0000313" key="2">
    <source>
        <dbReference type="EMBL" id="AJO21981.1"/>
    </source>
</evidence>
<dbReference type="STRING" id="1398.AB434_4061"/>
<organism evidence="3 5">
    <name type="scientific">Heyndrickxia coagulans</name>
    <name type="common">Weizmannia coagulans</name>
    <dbReference type="NCBI Taxonomy" id="1398"/>
    <lineage>
        <taxon>Bacteria</taxon>
        <taxon>Bacillati</taxon>
        <taxon>Bacillota</taxon>
        <taxon>Bacilli</taxon>
        <taxon>Bacillales</taxon>
        <taxon>Bacillaceae</taxon>
        <taxon>Heyndrickxia</taxon>
    </lineage>
</organism>
<dbReference type="PATRIC" id="fig|1398.18.peg.1205"/>
<feature type="compositionally biased region" description="Basic residues" evidence="1">
    <location>
        <begin position="1"/>
        <end position="17"/>
    </location>
</feature>
<dbReference type="AlphaFoldDB" id="A0A0C5C592"/>
<evidence type="ECO:0000256" key="1">
    <source>
        <dbReference type="SAM" id="MobiDB-lite"/>
    </source>
</evidence>